<name>A0A2S2PSV8_SCHGA</name>
<evidence type="ECO:0008006" key="14">
    <source>
        <dbReference type="Google" id="ProtNLM"/>
    </source>
</evidence>
<organism evidence="13">
    <name type="scientific">Schizaphis graminum</name>
    <name type="common">Green bug aphid</name>
    <dbReference type="NCBI Taxonomy" id="13262"/>
    <lineage>
        <taxon>Eukaryota</taxon>
        <taxon>Metazoa</taxon>
        <taxon>Ecdysozoa</taxon>
        <taxon>Arthropoda</taxon>
        <taxon>Hexapoda</taxon>
        <taxon>Insecta</taxon>
        <taxon>Pterygota</taxon>
        <taxon>Neoptera</taxon>
        <taxon>Paraneoptera</taxon>
        <taxon>Hemiptera</taxon>
        <taxon>Sternorrhyncha</taxon>
        <taxon>Aphidomorpha</taxon>
        <taxon>Aphidoidea</taxon>
        <taxon>Aphididae</taxon>
        <taxon>Aphidini</taxon>
        <taxon>Schizaphis</taxon>
    </lineage>
</organism>
<keyword evidence="9" id="KW-0472">Membrane</keyword>
<evidence type="ECO:0000256" key="12">
    <source>
        <dbReference type="RuleBase" id="RU000679"/>
    </source>
</evidence>
<keyword evidence="5 12" id="KW-0812">Transmembrane</keyword>
<evidence type="ECO:0000256" key="2">
    <source>
        <dbReference type="ARBA" id="ARBA00007193"/>
    </source>
</evidence>
<gene>
    <name evidence="13" type="ORF">g.9004</name>
</gene>
<evidence type="ECO:0000256" key="4">
    <source>
        <dbReference type="ARBA" id="ARBA00022461"/>
    </source>
</evidence>
<protein>
    <recommendedName>
        <fullName evidence="14">Sodium channel protein Nach</fullName>
    </recommendedName>
</protein>
<evidence type="ECO:0000256" key="1">
    <source>
        <dbReference type="ARBA" id="ARBA00004141"/>
    </source>
</evidence>
<evidence type="ECO:0000256" key="6">
    <source>
        <dbReference type="ARBA" id="ARBA00022989"/>
    </source>
</evidence>
<evidence type="ECO:0000313" key="13">
    <source>
        <dbReference type="EMBL" id="MBY32475.1"/>
    </source>
</evidence>
<dbReference type="EMBL" id="GGMR01019856">
    <property type="protein sequence ID" value="MBY32475.1"/>
    <property type="molecule type" value="Transcribed_RNA"/>
</dbReference>
<keyword evidence="11 12" id="KW-0407">Ion channel</keyword>
<evidence type="ECO:0000256" key="8">
    <source>
        <dbReference type="ARBA" id="ARBA00023065"/>
    </source>
</evidence>
<keyword evidence="8 12" id="KW-0406">Ion transport</keyword>
<proteinExistence type="inferred from homology"/>
<keyword evidence="7" id="KW-0915">Sodium</keyword>
<evidence type="ECO:0000256" key="7">
    <source>
        <dbReference type="ARBA" id="ARBA00023053"/>
    </source>
</evidence>
<dbReference type="GO" id="GO:0016020">
    <property type="term" value="C:membrane"/>
    <property type="evidence" value="ECO:0007669"/>
    <property type="project" value="UniProtKB-SubCell"/>
</dbReference>
<dbReference type="Pfam" id="PF00858">
    <property type="entry name" value="ASC"/>
    <property type="match status" value="1"/>
</dbReference>
<dbReference type="InterPro" id="IPR001873">
    <property type="entry name" value="ENaC"/>
</dbReference>
<reference evidence="13" key="1">
    <citation type="submission" date="2018-04" db="EMBL/GenBank/DDBJ databases">
        <title>Transcriptome of Schizaphis graminum biotype I.</title>
        <authorList>
            <person name="Scully E.D."/>
            <person name="Geib S.M."/>
            <person name="Palmer N.A."/>
            <person name="Koch K."/>
            <person name="Bradshaw J."/>
            <person name="Heng-Moss T."/>
            <person name="Sarath G."/>
        </authorList>
    </citation>
    <scope>NUCLEOTIDE SEQUENCE</scope>
</reference>
<keyword evidence="4 12" id="KW-0894">Sodium channel</keyword>
<evidence type="ECO:0000256" key="3">
    <source>
        <dbReference type="ARBA" id="ARBA00022448"/>
    </source>
</evidence>
<evidence type="ECO:0000256" key="5">
    <source>
        <dbReference type="ARBA" id="ARBA00022692"/>
    </source>
</evidence>
<dbReference type="GO" id="GO:0005272">
    <property type="term" value="F:sodium channel activity"/>
    <property type="evidence" value="ECO:0007669"/>
    <property type="project" value="UniProtKB-KW"/>
</dbReference>
<comment type="subcellular location">
    <subcellularLocation>
        <location evidence="1">Membrane</location>
        <topology evidence="1">Multi-pass membrane protein</topology>
    </subcellularLocation>
</comment>
<evidence type="ECO:0000256" key="11">
    <source>
        <dbReference type="ARBA" id="ARBA00023303"/>
    </source>
</evidence>
<accession>A0A2S2PSV8</accession>
<keyword evidence="6" id="KW-1133">Transmembrane helix</keyword>
<evidence type="ECO:0000256" key="10">
    <source>
        <dbReference type="ARBA" id="ARBA00023201"/>
    </source>
</evidence>
<sequence>MFTQVNLAQMGCQNKHTFSTQSRLSRVKYLLNSYYSRRINYYIFIYLMANTIIDIEFRIFGNNRNFNLDEIVKEITYFKGTSYYINEFCMTGQYNCPKNNFSKIAMSMRSTCDEVFLNCTWNDNREFDCCKHFVLTETELGICYTLTMENESPDSDDYINMYSNRDTGPSNLLIKLSSPSQVIPIYSNVNHND</sequence>
<keyword evidence="10 12" id="KW-0739">Sodium transport</keyword>
<comment type="similarity">
    <text evidence="2 12">Belongs to the amiloride-sensitive sodium channel (TC 1.A.6) family.</text>
</comment>
<dbReference type="AlphaFoldDB" id="A0A2S2PSV8"/>
<keyword evidence="3 12" id="KW-0813">Transport</keyword>
<dbReference type="Gene3D" id="2.60.470.10">
    <property type="entry name" value="Acid-sensing ion channels like domains"/>
    <property type="match status" value="1"/>
</dbReference>
<evidence type="ECO:0000256" key="9">
    <source>
        <dbReference type="ARBA" id="ARBA00023136"/>
    </source>
</evidence>